<dbReference type="STRING" id="68895.RR42_m3110"/>
<evidence type="ECO:0000313" key="2">
    <source>
        <dbReference type="Proteomes" id="UP000031843"/>
    </source>
</evidence>
<name>A0A0C4YCA5_9BURK</name>
<keyword evidence="2" id="KW-1185">Reference proteome</keyword>
<proteinExistence type="predicted"/>
<sequence>MRARGLGGLHKGLLCGLSDLVLDARREMNLSKPTISQAI</sequence>
<dbReference type="EMBL" id="CP010536">
    <property type="protein sequence ID" value="AJG20480.1"/>
    <property type="molecule type" value="Genomic_DNA"/>
</dbReference>
<dbReference type="AlphaFoldDB" id="A0A0C4YCA5"/>
<dbReference type="Proteomes" id="UP000031843">
    <property type="component" value="Chromosome main"/>
</dbReference>
<evidence type="ECO:0000313" key="1">
    <source>
        <dbReference type="EMBL" id="AJG20480.1"/>
    </source>
</evidence>
<gene>
    <name evidence="1" type="ORF">RR42_m3110</name>
</gene>
<organism evidence="1 2">
    <name type="scientific">Cupriavidus basilensis</name>
    <dbReference type="NCBI Taxonomy" id="68895"/>
    <lineage>
        <taxon>Bacteria</taxon>
        <taxon>Pseudomonadati</taxon>
        <taxon>Pseudomonadota</taxon>
        <taxon>Betaproteobacteria</taxon>
        <taxon>Burkholderiales</taxon>
        <taxon>Burkholderiaceae</taxon>
        <taxon>Cupriavidus</taxon>
    </lineage>
</organism>
<accession>A0A0C4YCA5</accession>
<reference evidence="1 2" key="1">
    <citation type="journal article" date="2015" name="Genome Announc.">
        <title>Complete Genome Sequence of Cupriavidus basilensis 4G11, Isolated from the Oak Ridge Field Research Center Site.</title>
        <authorList>
            <person name="Ray J."/>
            <person name="Waters R.J."/>
            <person name="Skerker J.M."/>
            <person name="Kuehl J.V."/>
            <person name="Price M.N."/>
            <person name="Huang J."/>
            <person name="Chakraborty R."/>
            <person name="Arkin A.P."/>
            <person name="Deutschbauer A."/>
        </authorList>
    </citation>
    <scope>NUCLEOTIDE SEQUENCE [LARGE SCALE GENOMIC DNA]</scope>
    <source>
        <strain evidence="1">4G11</strain>
    </source>
</reference>
<dbReference type="KEGG" id="cbw:RR42_m3110"/>
<protein>
    <submittedName>
        <fullName evidence="1">Uncharacterized protein</fullName>
    </submittedName>
</protein>